<keyword evidence="2" id="KW-0812">Transmembrane</keyword>
<dbReference type="GO" id="GO:0016491">
    <property type="term" value="F:oxidoreductase activity"/>
    <property type="evidence" value="ECO:0007669"/>
    <property type="project" value="TreeGrafter"/>
</dbReference>
<keyword evidence="2" id="KW-0472">Membrane</keyword>
<dbReference type="OrthoDB" id="9814800at2"/>
<evidence type="ECO:0000256" key="2">
    <source>
        <dbReference type="SAM" id="Phobius"/>
    </source>
</evidence>
<dbReference type="PANTHER" id="PTHR35038:SF8">
    <property type="entry name" value="C-TYPE POLYHEME CYTOCHROME OMCC"/>
    <property type="match status" value="1"/>
</dbReference>
<dbReference type="Pfam" id="PF13447">
    <property type="entry name" value="Multi-haem_cyto"/>
    <property type="match status" value="1"/>
</dbReference>
<keyword evidence="4" id="KW-1185">Reference proteome</keyword>
<dbReference type="RefSeq" id="WP_143815458.1">
    <property type="nucleotide sequence ID" value="NZ_PDEQ01000010.1"/>
</dbReference>
<keyword evidence="1" id="KW-0732">Signal</keyword>
<evidence type="ECO:0000313" key="4">
    <source>
        <dbReference type="Proteomes" id="UP000220102"/>
    </source>
</evidence>
<sequence>MSSFRSIFLAVVIAGGLVVAAFFLSANRPSIETEQPTAELVKATGKCASCHRQETPAIVTAHERSPHVQEGVNCLDCHRPQKGQEVLEHRGFEISQSLTSKNCQQCHADAYRQFTRSRHGAPAWAAVHGSKDFTEEQIERSEKFHEGAVKRPPNELARLEGEAATQVGCEGCHSIGKPNDDGSIGQCTQCHTRHRASVEFARQPRTCGSCHMGPDHSQLEIYRESKHGVIYSTYKDEFNMDVDPSELTVEDMPAPTCATCHMSGQGNLSATHDVTERLSWWLFAPVSEKRPTYAQGQAAMKEACANCHTQQHTDEYYEGAEAVVRATNEKVETYMSLVQKLRDEGVLSEEPFDEELEFAIFDFWHYYGRTAKHGAFMNGADYVQWHGNYELLHYWVKLRDAAKKNGISVDEYDIGYEEPQPAAASSE</sequence>
<dbReference type="InterPro" id="IPR051829">
    <property type="entry name" value="Multiheme_Cytochr_ET"/>
</dbReference>
<name>A0A2A8CTX0_9BACT</name>
<comment type="caution">
    <text evidence="3">The sequence shown here is derived from an EMBL/GenBank/DDBJ whole genome shotgun (WGS) entry which is preliminary data.</text>
</comment>
<keyword evidence="2" id="KW-1133">Transmembrane helix</keyword>
<protein>
    <submittedName>
        <fullName evidence="3">Nitrate reductase</fullName>
    </submittedName>
</protein>
<gene>
    <name evidence="3" type="ORF">CRI94_16285</name>
</gene>
<dbReference type="InterPro" id="IPR036280">
    <property type="entry name" value="Multihaem_cyt_sf"/>
</dbReference>
<dbReference type="EMBL" id="PDEQ01000010">
    <property type="protein sequence ID" value="PEN11342.1"/>
    <property type="molecule type" value="Genomic_DNA"/>
</dbReference>
<organism evidence="3 4">
    <name type="scientific">Longibacter salinarum</name>
    <dbReference type="NCBI Taxonomy" id="1850348"/>
    <lineage>
        <taxon>Bacteria</taxon>
        <taxon>Pseudomonadati</taxon>
        <taxon>Rhodothermota</taxon>
        <taxon>Rhodothermia</taxon>
        <taxon>Rhodothermales</taxon>
        <taxon>Salisaetaceae</taxon>
        <taxon>Longibacter</taxon>
    </lineage>
</organism>
<evidence type="ECO:0000313" key="3">
    <source>
        <dbReference type="EMBL" id="PEN11342.1"/>
    </source>
</evidence>
<evidence type="ECO:0000256" key="1">
    <source>
        <dbReference type="ARBA" id="ARBA00022729"/>
    </source>
</evidence>
<dbReference type="Proteomes" id="UP000220102">
    <property type="component" value="Unassembled WGS sequence"/>
</dbReference>
<dbReference type="Gene3D" id="1.20.850.10">
    <property type="entry name" value="Hydroxylamine Oxidoreductase, Chain A, domain 2"/>
    <property type="match status" value="1"/>
</dbReference>
<dbReference type="AlphaFoldDB" id="A0A2A8CTX0"/>
<feature type="transmembrane region" description="Helical" evidence="2">
    <location>
        <begin position="7"/>
        <end position="26"/>
    </location>
</feature>
<dbReference type="PANTHER" id="PTHR35038">
    <property type="entry name" value="DISSIMILATORY SULFITE REDUCTASE SIRA"/>
    <property type="match status" value="1"/>
</dbReference>
<dbReference type="Gene3D" id="1.10.780.10">
    <property type="entry name" value="Hydroxylamine Oxidoreductase, Chain A, domain 1"/>
    <property type="match status" value="1"/>
</dbReference>
<accession>A0A2A8CTX0</accession>
<proteinExistence type="predicted"/>
<dbReference type="SUPFAM" id="SSF48695">
    <property type="entry name" value="Multiheme cytochromes"/>
    <property type="match status" value="1"/>
</dbReference>
<reference evidence="3 4" key="1">
    <citation type="submission" date="2017-10" db="EMBL/GenBank/DDBJ databases">
        <title>Draft genome of Longibacter Salinarum.</title>
        <authorList>
            <person name="Goh K.M."/>
            <person name="Shamsir M.S."/>
            <person name="Lim S.W."/>
        </authorList>
    </citation>
    <scope>NUCLEOTIDE SEQUENCE [LARGE SCALE GENOMIC DNA]</scope>
    <source>
        <strain evidence="3 4">KCTC 52045</strain>
    </source>
</reference>